<evidence type="ECO:0000256" key="1">
    <source>
        <dbReference type="ARBA" id="ARBA00023127"/>
    </source>
</evidence>
<evidence type="ECO:0000313" key="6">
    <source>
        <dbReference type="EMBL" id="OXA36597.1"/>
    </source>
</evidence>
<feature type="compositionally biased region" description="Basic residues" evidence="3">
    <location>
        <begin position="510"/>
        <end position="533"/>
    </location>
</feature>
<evidence type="ECO:0000256" key="3">
    <source>
        <dbReference type="SAM" id="MobiDB-lite"/>
    </source>
</evidence>
<dbReference type="OMA" id="GHKHRDG"/>
<dbReference type="PANTHER" id="PTHR10026">
    <property type="entry name" value="CYCLIN"/>
    <property type="match status" value="1"/>
</dbReference>
<feature type="compositionally biased region" description="Basic and acidic residues" evidence="3">
    <location>
        <begin position="450"/>
        <end position="465"/>
    </location>
</feature>
<reference evidence="6 7" key="1">
    <citation type="submission" date="2015-12" db="EMBL/GenBank/DDBJ databases">
        <title>The genome of Folsomia candida.</title>
        <authorList>
            <person name="Faddeeva A."/>
            <person name="Derks M.F."/>
            <person name="Anvar Y."/>
            <person name="Smit S."/>
            <person name="Van Straalen N."/>
            <person name="Roelofs D."/>
        </authorList>
    </citation>
    <scope>NUCLEOTIDE SEQUENCE [LARGE SCALE GENOMIC DNA]</scope>
    <source>
        <strain evidence="6 7">VU population</strain>
        <tissue evidence="6">Whole body</tissue>
    </source>
</reference>
<feature type="compositionally biased region" description="Basic and acidic residues" evidence="3">
    <location>
        <begin position="584"/>
        <end position="601"/>
    </location>
</feature>
<feature type="compositionally biased region" description="Gly residues" evidence="3">
    <location>
        <begin position="78"/>
        <end position="95"/>
    </location>
</feature>
<feature type="compositionally biased region" description="Basic residues" evidence="3">
    <location>
        <begin position="540"/>
        <end position="559"/>
    </location>
</feature>
<comment type="similarity">
    <text evidence="2">Belongs to the cyclin family.</text>
</comment>
<dbReference type="Pfam" id="PF02984">
    <property type="entry name" value="Cyclin_C"/>
    <property type="match status" value="1"/>
</dbReference>
<dbReference type="Pfam" id="PF00134">
    <property type="entry name" value="Cyclin_N"/>
    <property type="match status" value="1"/>
</dbReference>
<evidence type="ECO:0000259" key="5">
    <source>
        <dbReference type="SMART" id="SM01332"/>
    </source>
</evidence>
<dbReference type="FunFam" id="1.10.472.10:FF:000031">
    <property type="entry name" value="cyclin-L1-1-like isoform X1"/>
    <property type="match status" value="1"/>
</dbReference>
<proteinExistence type="inferred from homology"/>
<dbReference type="SMART" id="SM01332">
    <property type="entry name" value="Cyclin_C"/>
    <property type="match status" value="1"/>
</dbReference>
<dbReference type="InterPro" id="IPR006671">
    <property type="entry name" value="Cyclin_N"/>
</dbReference>
<comment type="caution">
    <text evidence="6">The sequence shown here is derived from an EMBL/GenBank/DDBJ whole genome shotgun (WGS) entry which is preliminary data.</text>
</comment>
<name>A0A226CVS9_FOLCA</name>
<dbReference type="SUPFAM" id="SSF47954">
    <property type="entry name" value="Cyclin-like"/>
    <property type="match status" value="2"/>
</dbReference>
<dbReference type="InterPro" id="IPR004367">
    <property type="entry name" value="Cyclin_C-dom"/>
</dbReference>
<protein>
    <submittedName>
        <fullName evidence="6">Cyclin-L2</fullName>
    </submittedName>
</protein>
<evidence type="ECO:0000313" key="7">
    <source>
        <dbReference type="Proteomes" id="UP000198287"/>
    </source>
</evidence>
<dbReference type="GO" id="GO:0006357">
    <property type="term" value="P:regulation of transcription by RNA polymerase II"/>
    <property type="evidence" value="ECO:0007669"/>
    <property type="project" value="InterPro"/>
</dbReference>
<dbReference type="STRING" id="158441.A0A226CVS9"/>
<feature type="domain" description="Cyclin-like" evidence="4">
    <location>
        <begin position="155"/>
        <end position="279"/>
    </location>
</feature>
<dbReference type="SMART" id="SM00385">
    <property type="entry name" value="CYCLIN"/>
    <property type="match status" value="2"/>
</dbReference>
<gene>
    <name evidence="6" type="ORF">Fcan01_28634</name>
</gene>
<accession>A0A226CVS9</accession>
<dbReference type="GO" id="GO:0016538">
    <property type="term" value="F:cyclin-dependent protein serine/threonine kinase regulator activity"/>
    <property type="evidence" value="ECO:0007669"/>
    <property type="project" value="InterPro"/>
</dbReference>
<feature type="compositionally biased region" description="Low complexity" evidence="3">
    <location>
        <begin position="434"/>
        <end position="443"/>
    </location>
</feature>
<dbReference type="CDD" id="cd20533">
    <property type="entry name" value="CYCLIN_CCNL_rpt2"/>
    <property type="match status" value="1"/>
</dbReference>
<dbReference type="AlphaFoldDB" id="A0A226CVS9"/>
<dbReference type="OrthoDB" id="10264655at2759"/>
<dbReference type="Proteomes" id="UP000198287">
    <property type="component" value="Unassembled WGS sequence"/>
</dbReference>
<evidence type="ECO:0000256" key="2">
    <source>
        <dbReference type="RuleBase" id="RU000383"/>
    </source>
</evidence>
<feature type="region of interest" description="Disordered" evidence="3">
    <location>
        <begin position="1"/>
        <end position="110"/>
    </location>
</feature>
<keyword evidence="7" id="KW-1185">Reference proteome</keyword>
<dbReference type="EMBL" id="LNIX01000093">
    <property type="protein sequence ID" value="OXA36597.1"/>
    <property type="molecule type" value="Genomic_DNA"/>
</dbReference>
<feature type="compositionally biased region" description="Low complexity" evidence="3">
    <location>
        <begin position="39"/>
        <end position="54"/>
    </location>
</feature>
<dbReference type="Gene3D" id="1.10.472.10">
    <property type="entry name" value="Cyclin-like"/>
    <property type="match status" value="2"/>
</dbReference>
<dbReference type="PIRSF" id="PIRSF036580">
    <property type="entry name" value="Cyclin_L"/>
    <property type="match status" value="1"/>
</dbReference>
<dbReference type="InterPro" id="IPR013763">
    <property type="entry name" value="Cyclin-like_dom"/>
</dbReference>
<sequence length="601" mass="67548">MSITTISGSIGLRVGDGRDIVGVSRTSNTSSAVGRERGTTSSGGSRSQSQNNNNHHGKDYSRGMGGDSAKLNLPPTPGGGGASNSSTGGGGGVGSGNVTEPSTSSAPTNYPKIYGKIVLTSDNVLLDKNKCGETPSATDGMDEDIEWETRVVACELISSSGILLKLPQTAMATGQVLFHRFYYTKSFLRQDMEQTAMACIYLASKIEEAPRRIRDIINVFHHLQQLRSGKLIDIWTCELRSQSSCAFNGFIRTMEPMVLDQSYIQLKSEVTLAERRVLKELGFCVHVKHPHKLIVVYMQQLGYDRDSQFVQMSWNYMSDALRSNVFVQYKPEAIACACIFLSARKLKIPLPSSPSWYIVFDVEEEHILDICETILELYQRPRIDYDVFMKKYKGLRKAFKESKDKAKAITIADKLAQGSNDANSSPASLPTSPKPGSEGSSSSAVQNNKEGNDHKRKLDAGDHVQKAPNSPQPKKSRRTPSPITFDDSPQRHNKKNKKRRKSRSDSSSRSRSRERRSLKKHSRREKSRSRSRSRSYSPKRSSHHKKSTNKVHHRYRSRSRSYSPVERDDIRYDRYYKKPKSSKHGRDEDPNKSRSRDKIRR</sequence>
<feature type="compositionally biased region" description="Basic and acidic residues" evidence="3">
    <location>
        <begin position="565"/>
        <end position="576"/>
    </location>
</feature>
<feature type="compositionally biased region" description="Basic residues" evidence="3">
    <location>
        <begin position="491"/>
        <end position="502"/>
    </location>
</feature>
<dbReference type="InterPro" id="IPR043198">
    <property type="entry name" value="Cyclin/Ssn8"/>
</dbReference>
<feature type="region of interest" description="Disordered" evidence="3">
    <location>
        <begin position="417"/>
        <end position="601"/>
    </location>
</feature>
<feature type="domain" description="Cyclin C-terminal" evidence="5">
    <location>
        <begin position="288"/>
        <end position="412"/>
    </location>
</feature>
<keyword evidence="1 2" id="KW-0195">Cyclin</keyword>
<evidence type="ECO:0000259" key="4">
    <source>
        <dbReference type="SMART" id="SM00385"/>
    </source>
</evidence>
<feature type="compositionally biased region" description="Polar residues" evidence="3">
    <location>
        <begin position="417"/>
        <end position="431"/>
    </location>
</feature>
<feature type="domain" description="Cyclin-like" evidence="4">
    <location>
        <begin position="292"/>
        <end position="376"/>
    </location>
</feature>
<organism evidence="6 7">
    <name type="scientific">Folsomia candida</name>
    <name type="common">Springtail</name>
    <dbReference type="NCBI Taxonomy" id="158441"/>
    <lineage>
        <taxon>Eukaryota</taxon>
        <taxon>Metazoa</taxon>
        <taxon>Ecdysozoa</taxon>
        <taxon>Arthropoda</taxon>
        <taxon>Hexapoda</taxon>
        <taxon>Collembola</taxon>
        <taxon>Entomobryomorpha</taxon>
        <taxon>Isotomoidea</taxon>
        <taxon>Isotomidae</taxon>
        <taxon>Proisotominae</taxon>
        <taxon>Folsomia</taxon>
    </lineage>
</organism>
<dbReference type="InterPro" id="IPR036915">
    <property type="entry name" value="Cyclin-like_sf"/>
</dbReference>